<keyword evidence="3" id="KW-1185">Reference proteome</keyword>
<dbReference type="AlphaFoldDB" id="A0A1B8GEH3"/>
<evidence type="ECO:0000256" key="1">
    <source>
        <dbReference type="SAM" id="MobiDB-lite"/>
    </source>
</evidence>
<feature type="region of interest" description="Disordered" evidence="1">
    <location>
        <begin position="539"/>
        <end position="570"/>
    </location>
</feature>
<accession>A0A1B8GEH3</accession>
<feature type="region of interest" description="Disordered" evidence="1">
    <location>
        <begin position="366"/>
        <end position="461"/>
    </location>
</feature>
<gene>
    <name evidence="2" type="ORF">VE01_07800</name>
</gene>
<dbReference type="OrthoDB" id="3439512at2759"/>
<dbReference type="GeneID" id="28841186"/>
<feature type="compositionally biased region" description="Polar residues" evidence="1">
    <location>
        <begin position="553"/>
        <end position="570"/>
    </location>
</feature>
<sequence length="966" mass="106306">MSYYIFFSSQCQGSAPAVFYYTCPWTVTPAAKEQLEVNFTAEIEGLGLAARLSYDHDKHFFKIDCLPAEKAMVYTRFSRVIDAFLKEQVGPTVAKESTLATKIGPIPLGVRTEIKEAADDALLKGFMKTEWSCPRIEQLGSLFSTQLLVKIGQLTECTLTYNSEARMITIVGPDQETCHRAILKLDKVRDYEVPLFNNPFPNQTHLFYAEEHTEYAPVPTPVKVIHALDLYENTLLDISAYPPTLNSPYLALSKSAVLRCAIYNENRRGLRPLPLPKKPDPVTNEAQKGGEYKVFAKHKFAGKGDVDPLVGVIEDAEQVDGEEVEEDIKLEKKEEIVVWVRGVKEGEPVPEDVPIEEKGLISPVKEKVGESSRAAESAGKTLSVDAKKQKAGESIRAAESTGKTSTGDAKKQKAGENSRVAEIAGTTPSGDAKKQKAGENARAGEIAWTTSTRDAKKQNASVSPVQAATAIDTMPPEFRHLPHLRRLFEPLVRGPAPQRAAPQRGSLLDMDIEDSISLTLQPLSLLPTALAAPIAPSLPIGPVKAPSEPPKPTTGSPQPLMETLQTTSEPSTRTYHHTMNLRAAPNSKGHWVGNTFVRAAPPSFLSTHFITSLHTATAPILQALRGWRGSAKLEVKIGRIWIAHDALQISESDARGTAGIVDRKRMARWFEGGRRADMTTLITEEAGDVEAIVGMKLFEQDGKFWGKTPKWGIEYIFSCMDPRDGGAGGEDGKFVVTVDAETFRWKCETGETCLGETWVHCLKRVWDFKVCGTGRQEVEGEYKEWAEELVEGLYVPPNTDITNLTLSFTLPAPHALSFPTIRIARKCTYTSTTGTILLHITEMHDLLVERVGRSPSGQIVYRASARPGRGETHQESRWFEVSLSGKGWEGMLGEEIEAGGERKHWGEELKSGVEEVVRTAAAVVKGMEGVGGWNSNPFGEVLRGEERRKREEKKTAAAKVEKGVAW</sequence>
<feature type="compositionally biased region" description="Polar residues" evidence="1">
    <location>
        <begin position="448"/>
        <end position="461"/>
    </location>
</feature>
<dbReference type="RefSeq" id="XP_018127968.1">
    <property type="nucleotide sequence ID" value="XM_018277233.2"/>
</dbReference>
<evidence type="ECO:0000313" key="3">
    <source>
        <dbReference type="Proteomes" id="UP000091956"/>
    </source>
</evidence>
<dbReference type="Proteomes" id="UP000091956">
    <property type="component" value="Unassembled WGS sequence"/>
</dbReference>
<name>A0A1B8GEH3_9PEZI</name>
<proteinExistence type="predicted"/>
<reference evidence="2 3" key="1">
    <citation type="submission" date="2016-03" db="EMBL/GenBank/DDBJ databases">
        <title>Comparative genomics of Pseudogymnoascus destructans, the fungus causing white-nose syndrome of bats.</title>
        <authorList>
            <person name="Palmer J.M."/>
            <person name="Drees K.P."/>
            <person name="Foster J.T."/>
            <person name="Lindner D.L."/>
        </authorList>
    </citation>
    <scope>NUCLEOTIDE SEQUENCE [LARGE SCALE GENOMIC DNA]</scope>
    <source>
        <strain evidence="2 3">UAMH 10579</strain>
    </source>
</reference>
<reference evidence="3" key="2">
    <citation type="journal article" date="2018" name="Nat. Commun.">
        <title>Extreme sensitivity to ultraviolet light in the fungal pathogen causing white-nose syndrome of bats.</title>
        <authorList>
            <person name="Palmer J.M."/>
            <person name="Drees K.P."/>
            <person name="Foster J.T."/>
            <person name="Lindner D.L."/>
        </authorList>
    </citation>
    <scope>NUCLEOTIDE SEQUENCE [LARGE SCALE GENOMIC DNA]</scope>
    <source>
        <strain evidence="3">UAMH 10579</strain>
    </source>
</reference>
<feature type="region of interest" description="Disordered" evidence="1">
    <location>
        <begin position="944"/>
        <end position="966"/>
    </location>
</feature>
<organism evidence="2 3">
    <name type="scientific">Pseudogymnoascus verrucosus</name>
    <dbReference type="NCBI Taxonomy" id="342668"/>
    <lineage>
        <taxon>Eukaryota</taxon>
        <taxon>Fungi</taxon>
        <taxon>Dikarya</taxon>
        <taxon>Ascomycota</taxon>
        <taxon>Pezizomycotina</taxon>
        <taxon>Leotiomycetes</taxon>
        <taxon>Thelebolales</taxon>
        <taxon>Thelebolaceae</taxon>
        <taxon>Pseudogymnoascus</taxon>
    </lineage>
</organism>
<dbReference type="EMBL" id="KV460245">
    <property type="protein sequence ID" value="OBT94235.1"/>
    <property type="molecule type" value="Genomic_DNA"/>
</dbReference>
<protein>
    <submittedName>
        <fullName evidence="2">Uncharacterized protein</fullName>
    </submittedName>
</protein>
<evidence type="ECO:0000313" key="2">
    <source>
        <dbReference type="EMBL" id="OBT94235.1"/>
    </source>
</evidence>